<evidence type="ECO:0000256" key="1">
    <source>
        <dbReference type="ARBA" id="ARBA00004236"/>
    </source>
</evidence>
<evidence type="ECO:0000256" key="4">
    <source>
        <dbReference type="ARBA" id="ARBA00022692"/>
    </source>
</evidence>
<evidence type="ECO:0000256" key="3">
    <source>
        <dbReference type="ARBA" id="ARBA00022475"/>
    </source>
</evidence>
<name>A0AAW2IIK1_9NEOP</name>
<dbReference type="EMBL" id="JARGDH010000001">
    <property type="protein sequence ID" value="KAL0281623.1"/>
    <property type="molecule type" value="Genomic_DNA"/>
</dbReference>
<evidence type="ECO:0000256" key="7">
    <source>
        <dbReference type="ARBA" id="ARBA00023180"/>
    </source>
</evidence>
<evidence type="ECO:0000256" key="6">
    <source>
        <dbReference type="ARBA" id="ARBA00023136"/>
    </source>
</evidence>
<keyword evidence="4 8" id="KW-0812">Transmembrane</keyword>
<feature type="transmembrane region" description="Helical" evidence="8">
    <location>
        <begin position="52"/>
        <end position="74"/>
    </location>
</feature>
<evidence type="ECO:0000256" key="5">
    <source>
        <dbReference type="ARBA" id="ARBA00022989"/>
    </source>
</evidence>
<protein>
    <recommendedName>
        <fullName evidence="10">Scavenger receptor class B member 1</fullName>
    </recommendedName>
</protein>
<evidence type="ECO:0000256" key="2">
    <source>
        <dbReference type="ARBA" id="ARBA00010532"/>
    </source>
</evidence>
<comment type="caution">
    <text evidence="9">The sequence shown here is derived from an EMBL/GenBank/DDBJ whole genome shotgun (WGS) entry which is preliminary data.</text>
</comment>
<reference evidence="9" key="1">
    <citation type="journal article" date="2024" name="Gigascience">
        <title>Chromosome-level genome of the poultry shaft louse Menopon gallinae provides insight into the host-switching and adaptive evolution of parasitic lice.</title>
        <authorList>
            <person name="Xu Y."/>
            <person name="Ma L."/>
            <person name="Liu S."/>
            <person name="Liang Y."/>
            <person name="Liu Q."/>
            <person name="He Z."/>
            <person name="Tian L."/>
            <person name="Duan Y."/>
            <person name="Cai W."/>
            <person name="Li H."/>
            <person name="Song F."/>
        </authorList>
    </citation>
    <scope>NUCLEOTIDE SEQUENCE</scope>
    <source>
        <strain evidence="9">Cailab_2023a</strain>
    </source>
</reference>
<dbReference type="GO" id="GO:0005886">
    <property type="term" value="C:plasma membrane"/>
    <property type="evidence" value="ECO:0007669"/>
    <property type="project" value="UniProtKB-SubCell"/>
</dbReference>
<organism evidence="9">
    <name type="scientific">Menopon gallinae</name>
    <name type="common">poultry shaft louse</name>
    <dbReference type="NCBI Taxonomy" id="328185"/>
    <lineage>
        <taxon>Eukaryota</taxon>
        <taxon>Metazoa</taxon>
        <taxon>Ecdysozoa</taxon>
        <taxon>Arthropoda</taxon>
        <taxon>Hexapoda</taxon>
        <taxon>Insecta</taxon>
        <taxon>Pterygota</taxon>
        <taxon>Neoptera</taxon>
        <taxon>Paraneoptera</taxon>
        <taxon>Psocodea</taxon>
        <taxon>Troctomorpha</taxon>
        <taxon>Phthiraptera</taxon>
        <taxon>Amblycera</taxon>
        <taxon>Menoponidae</taxon>
        <taxon>Menopon</taxon>
    </lineage>
</organism>
<dbReference type="AlphaFoldDB" id="A0AAW2IIK1"/>
<keyword evidence="6 8" id="KW-0472">Membrane</keyword>
<dbReference type="PANTHER" id="PTHR11923">
    <property type="entry name" value="SCAVENGER RECEPTOR CLASS B TYPE-1 SR-B1"/>
    <property type="match status" value="1"/>
</dbReference>
<dbReference type="GO" id="GO:0005044">
    <property type="term" value="F:scavenger receptor activity"/>
    <property type="evidence" value="ECO:0007669"/>
    <property type="project" value="TreeGrafter"/>
</dbReference>
<gene>
    <name evidence="9" type="ORF">PYX00_002556</name>
</gene>
<evidence type="ECO:0000256" key="8">
    <source>
        <dbReference type="SAM" id="Phobius"/>
    </source>
</evidence>
<evidence type="ECO:0000313" key="9">
    <source>
        <dbReference type="EMBL" id="KAL0281623.1"/>
    </source>
</evidence>
<dbReference type="PRINTS" id="PR01609">
    <property type="entry name" value="CD36FAMILY"/>
</dbReference>
<dbReference type="Pfam" id="PF01130">
    <property type="entry name" value="CD36"/>
    <property type="match status" value="1"/>
</dbReference>
<comment type="subcellular location">
    <subcellularLocation>
        <location evidence="1">Cell membrane</location>
    </subcellularLocation>
</comment>
<sequence length="575" mass="65567">MGLHKQYLRVGQNAKNRLFGIPPSKRNRIRNEDGTPINMLISEQGKISTGRLIVIVLGLFTLALGIVLSSIPWLDYLILKHLRLSNGSLSYHYWQRPGVVRLTKVYVFNITNPEGFLENGEKPKLVEVGPFVYREDMEKVNIKFHNNGTVTFQHNKILKFVPELTKSNRDQKVTVPNIPLLSLAAQGEYIYKAAVLAFRLFRVNAFDTKPFVTVTPEELMFGYEDGIMEKAHKFSAMHLRPPSKMALLIGRNGTLNEVSTIYTGHTNMTEFGLINRINGLDHLSYWKDSPCNSIKASEGSFFPPRKYTKSDIVHVYDKDLCRILPLRYRRDVFKHGIKAGYYTPTDDALESADKNKDNKCFCPKYGDYCPPKGLQNVNPCHFYAPLFLSYPHFYQAEPSLLDDVEGLKPIREKHETYFKIQDDLGVPLEGFVRVQLNLKVPLTNRISLASKFRGIILPVMWLEEGIEDLTPAIQRWIYLATTFSGTAVPVFTYGFIVLGAVILVSVFVRAYRNLVFPDESLEIGREMLTRELRELRRGSSFIINNSPKLLILRDSYTLLNNINGEAESDGTNSRV</sequence>
<comment type="similarity">
    <text evidence="2">Belongs to the CD36 family.</text>
</comment>
<keyword evidence="7" id="KW-0325">Glycoprotein</keyword>
<dbReference type="GO" id="GO:0005737">
    <property type="term" value="C:cytoplasm"/>
    <property type="evidence" value="ECO:0007669"/>
    <property type="project" value="TreeGrafter"/>
</dbReference>
<keyword evidence="3" id="KW-1003">Cell membrane</keyword>
<keyword evidence="5 8" id="KW-1133">Transmembrane helix</keyword>
<dbReference type="PANTHER" id="PTHR11923:SF88">
    <property type="entry name" value="DEBRIS BUSTER, ISOFORM D"/>
    <property type="match status" value="1"/>
</dbReference>
<dbReference type="EMBL" id="JARGDH010000001">
    <property type="protein sequence ID" value="KAL0281624.1"/>
    <property type="molecule type" value="Genomic_DNA"/>
</dbReference>
<accession>A0AAW2IIK1</accession>
<proteinExistence type="inferred from homology"/>
<evidence type="ECO:0008006" key="10">
    <source>
        <dbReference type="Google" id="ProtNLM"/>
    </source>
</evidence>
<dbReference type="InterPro" id="IPR002159">
    <property type="entry name" value="CD36_fam"/>
</dbReference>
<feature type="transmembrane region" description="Helical" evidence="8">
    <location>
        <begin position="490"/>
        <end position="511"/>
    </location>
</feature>